<name>A0A087HGX3_ARAAL</name>
<evidence type="ECO:0000313" key="2">
    <source>
        <dbReference type="Proteomes" id="UP000029120"/>
    </source>
</evidence>
<dbReference type="EMBL" id="CM002870">
    <property type="protein sequence ID" value="KFK41375.1"/>
    <property type="molecule type" value="Genomic_DNA"/>
</dbReference>
<dbReference type="OrthoDB" id="193931at2759"/>
<reference evidence="2" key="1">
    <citation type="journal article" date="2015" name="Nat. Plants">
        <title>Genome expansion of Arabis alpina linked with retrotransposition and reduced symmetric DNA methylation.</title>
        <authorList>
            <person name="Willing E.M."/>
            <person name="Rawat V."/>
            <person name="Mandakova T."/>
            <person name="Maumus F."/>
            <person name="James G.V."/>
            <person name="Nordstroem K.J."/>
            <person name="Becker C."/>
            <person name="Warthmann N."/>
            <person name="Chica C."/>
            <person name="Szarzynska B."/>
            <person name="Zytnicki M."/>
            <person name="Albani M.C."/>
            <person name="Kiefer C."/>
            <person name="Bergonzi S."/>
            <person name="Castaings L."/>
            <person name="Mateos J.L."/>
            <person name="Berns M.C."/>
            <person name="Bujdoso N."/>
            <person name="Piofczyk T."/>
            <person name="de Lorenzo L."/>
            <person name="Barrero-Sicilia C."/>
            <person name="Mateos I."/>
            <person name="Piednoel M."/>
            <person name="Hagmann J."/>
            <person name="Chen-Min-Tao R."/>
            <person name="Iglesias-Fernandez R."/>
            <person name="Schuster S.C."/>
            <person name="Alonso-Blanco C."/>
            <person name="Roudier F."/>
            <person name="Carbonero P."/>
            <person name="Paz-Ares J."/>
            <person name="Davis S.J."/>
            <person name="Pecinka A."/>
            <person name="Quesneville H."/>
            <person name="Colot V."/>
            <person name="Lysak M.A."/>
            <person name="Weigel D."/>
            <person name="Coupland G."/>
            <person name="Schneeberger K."/>
        </authorList>
    </citation>
    <scope>NUCLEOTIDE SEQUENCE [LARGE SCALE GENOMIC DNA]</scope>
    <source>
        <strain evidence="2">cv. Pajares</strain>
    </source>
</reference>
<organism evidence="1 2">
    <name type="scientific">Arabis alpina</name>
    <name type="common">Alpine rock-cress</name>
    <dbReference type="NCBI Taxonomy" id="50452"/>
    <lineage>
        <taxon>Eukaryota</taxon>
        <taxon>Viridiplantae</taxon>
        <taxon>Streptophyta</taxon>
        <taxon>Embryophyta</taxon>
        <taxon>Tracheophyta</taxon>
        <taxon>Spermatophyta</taxon>
        <taxon>Magnoliopsida</taxon>
        <taxon>eudicotyledons</taxon>
        <taxon>Gunneridae</taxon>
        <taxon>Pentapetalae</taxon>
        <taxon>rosids</taxon>
        <taxon>malvids</taxon>
        <taxon>Brassicales</taxon>
        <taxon>Brassicaceae</taxon>
        <taxon>Arabideae</taxon>
        <taxon>Arabis</taxon>
    </lineage>
</organism>
<evidence type="ECO:0008006" key="3">
    <source>
        <dbReference type="Google" id="ProtNLM"/>
    </source>
</evidence>
<dbReference type="AlphaFoldDB" id="A0A087HGX3"/>
<dbReference type="Gramene" id="KFK41375">
    <property type="protein sequence ID" value="KFK41375"/>
    <property type="gene ID" value="AALP_AA2G122300"/>
</dbReference>
<dbReference type="Gene3D" id="3.30.200.20">
    <property type="entry name" value="Phosphorylase Kinase, domain 1"/>
    <property type="match status" value="1"/>
</dbReference>
<dbReference type="Proteomes" id="UP000029120">
    <property type="component" value="Chromosome 2"/>
</dbReference>
<dbReference type="eggNOG" id="KOG0583">
    <property type="taxonomic scope" value="Eukaryota"/>
</dbReference>
<gene>
    <name evidence="1" type="ordered locus">AALP_Aa2g122300</name>
</gene>
<protein>
    <recommendedName>
        <fullName evidence="3">Protein kinase domain-containing protein</fullName>
    </recommendedName>
</protein>
<proteinExistence type="predicted"/>
<evidence type="ECO:0000313" key="1">
    <source>
        <dbReference type="EMBL" id="KFK41375.1"/>
    </source>
</evidence>
<sequence length="88" mass="10107">MEKYDVMKDLGAGNVSVARLLEHKESKEQVTVKYIERGRKLERLSITKHLAIQISFDSRSMLLEESSLKKSAMLVNSVKMMCDYAKIK</sequence>
<keyword evidence="2" id="KW-1185">Reference proteome</keyword>
<accession>A0A087HGX3</accession>